<feature type="chain" id="PRO_5020497363" description="M23ase beta-sheet core domain-containing protein" evidence="8">
    <location>
        <begin position="23"/>
        <end position="440"/>
    </location>
</feature>
<dbReference type="InterPro" id="IPR011055">
    <property type="entry name" value="Dup_hybrid_motif"/>
</dbReference>
<evidence type="ECO:0000256" key="8">
    <source>
        <dbReference type="SAM" id="SignalP"/>
    </source>
</evidence>
<dbReference type="SUPFAM" id="SSF51261">
    <property type="entry name" value="Duplicated hybrid motif"/>
    <property type="match status" value="1"/>
</dbReference>
<dbReference type="RefSeq" id="WP_131569158.1">
    <property type="nucleotide sequence ID" value="NZ_JAINFK010000003.1"/>
</dbReference>
<dbReference type="Pfam" id="PF01551">
    <property type="entry name" value="Peptidase_M23"/>
    <property type="match status" value="1"/>
</dbReference>
<protein>
    <recommendedName>
        <fullName evidence="9">M23ase beta-sheet core domain-containing protein</fullName>
    </recommendedName>
</protein>
<dbReference type="Gene3D" id="2.70.70.10">
    <property type="entry name" value="Glucose Permease (Domain IIA)"/>
    <property type="match status" value="1"/>
</dbReference>
<dbReference type="Proteomes" id="UP000291301">
    <property type="component" value="Unassembled WGS sequence"/>
</dbReference>
<name>A0A4R0PBK9_9HYPH</name>
<dbReference type="InterPro" id="IPR016047">
    <property type="entry name" value="M23ase_b-sheet_dom"/>
</dbReference>
<gene>
    <name evidence="10" type="ORF">E0D97_11920</name>
</gene>
<evidence type="ECO:0000256" key="7">
    <source>
        <dbReference type="SAM" id="Coils"/>
    </source>
</evidence>
<reference evidence="10 11" key="1">
    <citation type="journal article" date="2015" name="Antonie Van Leeuwenhoek">
        <title>Oricola cellulosilytica gen. nov., sp. nov., a cellulose-degrading bacterium of the family Phyllobacteriaceae isolated from surface seashore water, and emended descriptions of Mesorhizobium loti and Phyllobacterium myrsinacearum.</title>
        <authorList>
            <person name="Hameed A."/>
            <person name="Shahina M."/>
            <person name="Lai W.A."/>
            <person name="Lin S.Y."/>
            <person name="Young L.S."/>
            <person name="Liu Y.C."/>
            <person name="Hsu Y.H."/>
            <person name="Young C.C."/>
        </authorList>
    </citation>
    <scope>NUCLEOTIDE SEQUENCE [LARGE SCALE GENOMIC DNA]</scope>
    <source>
        <strain evidence="10 11">KCTC 52183</strain>
    </source>
</reference>
<proteinExistence type="predicted"/>
<evidence type="ECO:0000259" key="9">
    <source>
        <dbReference type="Pfam" id="PF01551"/>
    </source>
</evidence>
<comment type="caution">
    <text evidence="10">The sequence shown here is derived from an EMBL/GenBank/DDBJ whole genome shotgun (WGS) entry which is preliminary data.</text>
</comment>
<keyword evidence="7" id="KW-0175">Coiled coil</keyword>
<keyword evidence="3" id="KW-0479">Metal-binding</keyword>
<dbReference type="EMBL" id="SJST01000004">
    <property type="protein sequence ID" value="TCD13802.1"/>
    <property type="molecule type" value="Genomic_DNA"/>
</dbReference>
<comment type="cofactor">
    <cofactor evidence="1">
        <name>Zn(2+)</name>
        <dbReference type="ChEBI" id="CHEBI:29105"/>
    </cofactor>
</comment>
<sequence>MRLFLHLMISGALVFAPVFVRAQETPQQDAKPASGQDLSNSLERSATELADVLRARQLSREKAQQLAAEVAGIRKDRASLNTALIQAAKTERKLSRDVMELEDSLVATAREADAVRLSLSERRALLAEVLAALQRMGLNPPPAILVTPEDALSSVRSSILLSAVVPGMREETRVLIADLTELRRLTETYRSERESLRETMAEQKAEQTRLSLLLEEKKSLETRTAKELAFEQARAAELAAKAETLQELIASIEREILSVQEAAEEARAEAERRLEEGRKRAENQADSTARISPAYAFSDLRGKLAKPTTGRIITAFGDDDGYGATAQGETIEAMPGAYVTAPADGWVVYAGPFRSYGQLLILNVGEDYHVVLAGMERIDVRQGQFVLAGEPVGGVGRIHLASVSAAAAANDNPTLYIEFRKNGNPIDPSPWWERSGTGRT</sequence>
<dbReference type="CDD" id="cd12797">
    <property type="entry name" value="M23_peptidase"/>
    <property type="match status" value="1"/>
</dbReference>
<evidence type="ECO:0000256" key="3">
    <source>
        <dbReference type="ARBA" id="ARBA00022723"/>
    </source>
</evidence>
<dbReference type="AlphaFoldDB" id="A0A4R0PBK9"/>
<dbReference type="PANTHER" id="PTHR21666:SF288">
    <property type="entry name" value="CELL DIVISION PROTEIN YTFB"/>
    <property type="match status" value="1"/>
</dbReference>
<keyword evidence="11" id="KW-1185">Reference proteome</keyword>
<dbReference type="PANTHER" id="PTHR21666">
    <property type="entry name" value="PEPTIDASE-RELATED"/>
    <property type="match status" value="1"/>
</dbReference>
<dbReference type="OrthoDB" id="9809144at2"/>
<evidence type="ECO:0000256" key="6">
    <source>
        <dbReference type="ARBA" id="ARBA00023049"/>
    </source>
</evidence>
<keyword evidence="2" id="KW-0645">Protease</keyword>
<accession>A0A4R0PBK9</accession>
<evidence type="ECO:0000256" key="4">
    <source>
        <dbReference type="ARBA" id="ARBA00022801"/>
    </source>
</evidence>
<feature type="coiled-coil region" evidence="7">
    <location>
        <begin position="179"/>
        <end position="287"/>
    </location>
</feature>
<dbReference type="GO" id="GO:0004222">
    <property type="term" value="F:metalloendopeptidase activity"/>
    <property type="evidence" value="ECO:0007669"/>
    <property type="project" value="TreeGrafter"/>
</dbReference>
<evidence type="ECO:0000256" key="1">
    <source>
        <dbReference type="ARBA" id="ARBA00001947"/>
    </source>
</evidence>
<keyword evidence="8" id="KW-0732">Signal</keyword>
<feature type="domain" description="M23ase beta-sheet core" evidence="9">
    <location>
        <begin position="327"/>
        <end position="428"/>
    </location>
</feature>
<dbReference type="InterPro" id="IPR050570">
    <property type="entry name" value="Cell_wall_metabolism_enzyme"/>
</dbReference>
<dbReference type="GO" id="GO:0006508">
    <property type="term" value="P:proteolysis"/>
    <property type="evidence" value="ECO:0007669"/>
    <property type="project" value="UniProtKB-KW"/>
</dbReference>
<dbReference type="GO" id="GO:0046872">
    <property type="term" value="F:metal ion binding"/>
    <property type="evidence" value="ECO:0007669"/>
    <property type="project" value="UniProtKB-KW"/>
</dbReference>
<keyword evidence="5" id="KW-0862">Zinc</keyword>
<evidence type="ECO:0000313" key="11">
    <source>
        <dbReference type="Proteomes" id="UP000291301"/>
    </source>
</evidence>
<keyword evidence="4" id="KW-0378">Hydrolase</keyword>
<feature type="signal peptide" evidence="8">
    <location>
        <begin position="1"/>
        <end position="22"/>
    </location>
</feature>
<evidence type="ECO:0000256" key="2">
    <source>
        <dbReference type="ARBA" id="ARBA00022670"/>
    </source>
</evidence>
<keyword evidence="6" id="KW-0482">Metalloprotease</keyword>
<evidence type="ECO:0000256" key="5">
    <source>
        <dbReference type="ARBA" id="ARBA00022833"/>
    </source>
</evidence>
<evidence type="ECO:0000313" key="10">
    <source>
        <dbReference type="EMBL" id="TCD13802.1"/>
    </source>
</evidence>
<organism evidence="10 11">
    <name type="scientific">Oricola cellulosilytica</name>
    <dbReference type="NCBI Taxonomy" id="1429082"/>
    <lineage>
        <taxon>Bacteria</taxon>
        <taxon>Pseudomonadati</taxon>
        <taxon>Pseudomonadota</taxon>
        <taxon>Alphaproteobacteria</taxon>
        <taxon>Hyphomicrobiales</taxon>
        <taxon>Ahrensiaceae</taxon>
        <taxon>Oricola</taxon>
    </lineage>
</organism>